<gene>
    <name evidence="1" type="ORF">GJU39_03560</name>
</gene>
<dbReference type="RefSeq" id="WP_154279322.1">
    <property type="nucleotide sequence ID" value="NZ_JBHUJQ010000001.1"/>
</dbReference>
<protein>
    <recommendedName>
        <fullName evidence="3">HEAT repeat domain-containing protein</fullName>
    </recommendedName>
</protein>
<proteinExistence type="predicted"/>
<dbReference type="AlphaFoldDB" id="A0A7K0FWN7"/>
<comment type="caution">
    <text evidence="1">The sequence shown here is derived from an EMBL/GenBank/DDBJ whole genome shotgun (WGS) entry which is preliminary data.</text>
</comment>
<name>A0A7K0FWN7_9SPHI</name>
<dbReference type="Proteomes" id="UP000487757">
    <property type="component" value="Unassembled WGS sequence"/>
</dbReference>
<sequence>MCKQQLPMQHLINELKIPIGKNKVEQLAGIVINENFCVNELVKLSFHKDLQIGFRAAWVLEQVYFNHEAAFLSAAETFLNGLPAQNNHSALRNYVKIMAHMTGKNASPEIKQIIHSYNTDEIVGVVFAWLIADQIPVAVKSHCLNILANLILKHEWIEDELIQTMDFLADKEGIGFFAKVKQIRKQLSAHS</sequence>
<dbReference type="EMBL" id="WKKH01000004">
    <property type="protein sequence ID" value="MRX75156.1"/>
    <property type="molecule type" value="Genomic_DNA"/>
</dbReference>
<organism evidence="1 2">
    <name type="scientific">Pedobacter petrophilus</name>
    <dbReference type="NCBI Taxonomy" id="1908241"/>
    <lineage>
        <taxon>Bacteria</taxon>
        <taxon>Pseudomonadati</taxon>
        <taxon>Bacteroidota</taxon>
        <taxon>Sphingobacteriia</taxon>
        <taxon>Sphingobacteriales</taxon>
        <taxon>Sphingobacteriaceae</taxon>
        <taxon>Pedobacter</taxon>
    </lineage>
</organism>
<reference evidence="1 2" key="1">
    <citation type="submission" date="2019-11" db="EMBL/GenBank/DDBJ databases">
        <title>Pedobacter petrophilus genome.</title>
        <authorList>
            <person name="Feldbauer M.J."/>
            <person name="Newman J.D."/>
        </authorList>
    </citation>
    <scope>NUCLEOTIDE SEQUENCE [LARGE SCALE GENOMIC DNA]</scope>
    <source>
        <strain evidence="1 2">LMG 29686</strain>
    </source>
</reference>
<evidence type="ECO:0008006" key="3">
    <source>
        <dbReference type="Google" id="ProtNLM"/>
    </source>
</evidence>
<dbReference type="OrthoDB" id="979487at2"/>
<accession>A0A7K0FWN7</accession>
<evidence type="ECO:0000313" key="2">
    <source>
        <dbReference type="Proteomes" id="UP000487757"/>
    </source>
</evidence>
<evidence type="ECO:0000313" key="1">
    <source>
        <dbReference type="EMBL" id="MRX75156.1"/>
    </source>
</evidence>
<keyword evidence="2" id="KW-1185">Reference proteome</keyword>